<gene>
    <name evidence="11" type="ORF">Q7A36_03745</name>
</gene>
<dbReference type="Gene3D" id="1.10.3720.10">
    <property type="entry name" value="MetI-like"/>
    <property type="match status" value="1"/>
</dbReference>
<evidence type="ECO:0000313" key="12">
    <source>
        <dbReference type="Proteomes" id="UP001243009"/>
    </source>
</evidence>
<feature type="transmembrane region" description="Helical" evidence="9">
    <location>
        <begin position="133"/>
        <end position="152"/>
    </location>
</feature>
<dbReference type="CDD" id="cd06261">
    <property type="entry name" value="TM_PBP2"/>
    <property type="match status" value="1"/>
</dbReference>
<dbReference type="InterPro" id="IPR000515">
    <property type="entry name" value="MetI-like"/>
</dbReference>
<dbReference type="RefSeq" id="WP_305102316.1">
    <property type="nucleotide sequence ID" value="NZ_JAUTWS010000003.1"/>
</dbReference>
<dbReference type="EMBL" id="JAUTWS010000003">
    <property type="protein sequence ID" value="MDO9707445.1"/>
    <property type="molecule type" value="Genomic_DNA"/>
</dbReference>
<name>A0ABT9DUH0_9PROT</name>
<comment type="subcellular location">
    <subcellularLocation>
        <location evidence="1">Cell inner membrane</location>
        <topology evidence="1">Multi-pass membrane protein</topology>
    </subcellularLocation>
    <subcellularLocation>
        <location evidence="9">Cell membrane</location>
        <topology evidence="9">Multi-pass membrane protein</topology>
    </subcellularLocation>
</comment>
<organism evidence="11 12">
    <name type="scientific">Paracraurococcus lichenis</name>
    <dbReference type="NCBI Taxonomy" id="3064888"/>
    <lineage>
        <taxon>Bacteria</taxon>
        <taxon>Pseudomonadati</taxon>
        <taxon>Pseudomonadota</taxon>
        <taxon>Alphaproteobacteria</taxon>
        <taxon>Acetobacterales</taxon>
        <taxon>Roseomonadaceae</taxon>
        <taxon>Paracraurococcus</taxon>
    </lineage>
</organism>
<keyword evidence="7 9" id="KW-1133">Transmembrane helix</keyword>
<feature type="transmembrane region" description="Helical" evidence="9">
    <location>
        <begin position="94"/>
        <end position="113"/>
    </location>
</feature>
<evidence type="ECO:0000259" key="10">
    <source>
        <dbReference type="PROSITE" id="PS50928"/>
    </source>
</evidence>
<keyword evidence="3 9" id="KW-0813">Transport</keyword>
<feature type="transmembrane region" description="Helical" evidence="9">
    <location>
        <begin position="61"/>
        <end position="82"/>
    </location>
</feature>
<dbReference type="NCBIfam" id="TIGR01726">
    <property type="entry name" value="HEQRo_perm_3TM"/>
    <property type="match status" value="1"/>
</dbReference>
<dbReference type="Pfam" id="PF00528">
    <property type="entry name" value="BPD_transp_1"/>
    <property type="match status" value="1"/>
</dbReference>
<dbReference type="PANTHER" id="PTHR30614:SF0">
    <property type="entry name" value="L-CYSTINE TRANSPORT SYSTEM PERMEASE PROTEIN TCYL"/>
    <property type="match status" value="1"/>
</dbReference>
<evidence type="ECO:0000256" key="7">
    <source>
        <dbReference type="ARBA" id="ARBA00022989"/>
    </source>
</evidence>
<evidence type="ECO:0000256" key="3">
    <source>
        <dbReference type="ARBA" id="ARBA00022448"/>
    </source>
</evidence>
<proteinExistence type="inferred from homology"/>
<dbReference type="PANTHER" id="PTHR30614">
    <property type="entry name" value="MEMBRANE COMPONENT OF AMINO ACID ABC TRANSPORTER"/>
    <property type="match status" value="1"/>
</dbReference>
<dbReference type="PROSITE" id="PS50928">
    <property type="entry name" value="ABC_TM1"/>
    <property type="match status" value="1"/>
</dbReference>
<dbReference type="Proteomes" id="UP001243009">
    <property type="component" value="Unassembled WGS sequence"/>
</dbReference>
<dbReference type="SUPFAM" id="SSF161098">
    <property type="entry name" value="MetI-like"/>
    <property type="match status" value="1"/>
</dbReference>
<evidence type="ECO:0000256" key="6">
    <source>
        <dbReference type="ARBA" id="ARBA00022970"/>
    </source>
</evidence>
<evidence type="ECO:0000256" key="2">
    <source>
        <dbReference type="ARBA" id="ARBA00010072"/>
    </source>
</evidence>
<evidence type="ECO:0000256" key="5">
    <source>
        <dbReference type="ARBA" id="ARBA00022692"/>
    </source>
</evidence>
<feature type="transmembrane region" description="Helical" evidence="9">
    <location>
        <begin position="194"/>
        <end position="215"/>
    </location>
</feature>
<accession>A0ABT9DUH0</accession>
<evidence type="ECO:0000256" key="9">
    <source>
        <dbReference type="RuleBase" id="RU363032"/>
    </source>
</evidence>
<keyword evidence="12" id="KW-1185">Reference proteome</keyword>
<evidence type="ECO:0000256" key="8">
    <source>
        <dbReference type="ARBA" id="ARBA00023136"/>
    </source>
</evidence>
<evidence type="ECO:0000313" key="11">
    <source>
        <dbReference type="EMBL" id="MDO9707445.1"/>
    </source>
</evidence>
<evidence type="ECO:0000256" key="4">
    <source>
        <dbReference type="ARBA" id="ARBA00022475"/>
    </source>
</evidence>
<comment type="similarity">
    <text evidence="2">Belongs to the binding-protein-dependent transport system permease family. HisMQ subfamily.</text>
</comment>
<protein>
    <submittedName>
        <fullName evidence="11">Amino acid ABC transporter permease</fullName>
    </submittedName>
</protein>
<dbReference type="InterPro" id="IPR043429">
    <property type="entry name" value="ArtM/GltK/GlnP/TcyL/YhdX-like"/>
</dbReference>
<sequence length="223" mass="23664">MDRLAEHYLNLGVLATYGPGIVAGLWVTLATAVATVVLGITLGLLMAVVLAARVPVLRQAVVVWIEVFRTLPQLAVIIVLYFGLPYADITLSPFWATVGALGAVLSAFAAEIFRSSIQALPPGQWDAARALGFRFRGTFFLVILPQAVRLAIPLLTNRAIAITKGTALGTAVSLPELLGRAQSAMAIAANPSPLTLAAALYLVLFLPLVVASRWLEATRVTPR</sequence>
<keyword evidence="8 9" id="KW-0472">Membrane</keyword>
<comment type="caution">
    <text evidence="11">The sequence shown here is derived from an EMBL/GenBank/DDBJ whole genome shotgun (WGS) entry which is preliminary data.</text>
</comment>
<dbReference type="InterPro" id="IPR010065">
    <property type="entry name" value="AA_ABC_transptr_permease_3TM"/>
</dbReference>
<evidence type="ECO:0000256" key="1">
    <source>
        <dbReference type="ARBA" id="ARBA00004429"/>
    </source>
</evidence>
<feature type="domain" description="ABC transmembrane type-1" evidence="10">
    <location>
        <begin position="25"/>
        <end position="215"/>
    </location>
</feature>
<keyword evidence="5 9" id="KW-0812">Transmembrane</keyword>
<dbReference type="InterPro" id="IPR035906">
    <property type="entry name" value="MetI-like_sf"/>
</dbReference>
<reference evidence="11 12" key="1">
    <citation type="submission" date="2023-08" db="EMBL/GenBank/DDBJ databases">
        <title>The draft genome sequence of Paracraurococcus sp. LOR1-02.</title>
        <authorList>
            <person name="Kingkaew E."/>
            <person name="Tanasupawat S."/>
        </authorList>
    </citation>
    <scope>NUCLEOTIDE SEQUENCE [LARGE SCALE GENOMIC DNA]</scope>
    <source>
        <strain evidence="11 12">LOR1-02</strain>
    </source>
</reference>
<keyword evidence="6" id="KW-0029">Amino-acid transport</keyword>
<keyword evidence="4" id="KW-1003">Cell membrane</keyword>
<feature type="transmembrane region" description="Helical" evidence="9">
    <location>
        <begin position="20"/>
        <end position="49"/>
    </location>
</feature>